<evidence type="ECO:0000256" key="4">
    <source>
        <dbReference type="ARBA" id="ARBA00022676"/>
    </source>
</evidence>
<feature type="transmembrane region" description="Helical" evidence="11">
    <location>
        <begin position="315"/>
        <end position="333"/>
    </location>
</feature>
<dbReference type="EC" id="2.4.1.258" evidence="3"/>
<dbReference type="AlphaFoldDB" id="A0AB34J7I3"/>
<feature type="transmembrane region" description="Helical" evidence="11">
    <location>
        <begin position="110"/>
        <end position="132"/>
    </location>
</feature>
<feature type="transmembrane region" description="Helical" evidence="11">
    <location>
        <begin position="161"/>
        <end position="179"/>
    </location>
</feature>
<dbReference type="GO" id="GO:0052925">
    <property type="term" value="F:dol-P-Man:Man(5)GlcNAc(2)-PP-Dol alpha-1,3-mannosyltransferase activity"/>
    <property type="evidence" value="ECO:0007669"/>
    <property type="project" value="UniProtKB-EC"/>
</dbReference>
<feature type="transmembrane region" description="Helical" evidence="11">
    <location>
        <begin position="226"/>
        <end position="247"/>
    </location>
</feature>
<feature type="transmembrane region" description="Helical" evidence="11">
    <location>
        <begin position="353"/>
        <end position="371"/>
    </location>
</feature>
<comment type="caution">
    <text evidence="12">The sequence shown here is derived from an EMBL/GenBank/DDBJ whole genome shotgun (WGS) entry which is preliminary data.</text>
</comment>
<accession>A0AB34J7I3</accession>
<name>A0AB34J7I3_PRYPA</name>
<keyword evidence="7" id="KW-0256">Endoplasmic reticulum</keyword>
<feature type="transmembrane region" description="Helical" evidence="11">
    <location>
        <begin position="87"/>
        <end position="104"/>
    </location>
</feature>
<organism evidence="12 13">
    <name type="scientific">Prymnesium parvum</name>
    <name type="common">Toxic golden alga</name>
    <dbReference type="NCBI Taxonomy" id="97485"/>
    <lineage>
        <taxon>Eukaryota</taxon>
        <taxon>Haptista</taxon>
        <taxon>Haptophyta</taxon>
        <taxon>Prymnesiophyceae</taxon>
        <taxon>Prymnesiales</taxon>
        <taxon>Prymnesiaceae</taxon>
        <taxon>Prymnesium</taxon>
    </lineage>
</organism>
<evidence type="ECO:0000256" key="5">
    <source>
        <dbReference type="ARBA" id="ARBA00022679"/>
    </source>
</evidence>
<comment type="pathway">
    <text evidence="2">Protein modification; protein glycosylation.</text>
</comment>
<evidence type="ECO:0000256" key="7">
    <source>
        <dbReference type="ARBA" id="ARBA00022824"/>
    </source>
</evidence>
<evidence type="ECO:0000313" key="12">
    <source>
        <dbReference type="EMBL" id="KAL1514780.1"/>
    </source>
</evidence>
<evidence type="ECO:0000256" key="1">
    <source>
        <dbReference type="ARBA" id="ARBA00004477"/>
    </source>
</evidence>
<feature type="transmembrane region" description="Helical" evidence="11">
    <location>
        <begin position="383"/>
        <end position="402"/>
    </location>
</feature>
<dbReference type="Proteomes" id="UP001515480">
    <property type="component" value="Unassembled WGS sequence"/>
</dbReference>
<protein>
    <recommendedName>
        <fullName evidence="3">dolichyl-P-Man:Man5GlcNAc2-PP-dolichol alpha-1,3-mannosyltransferase</fullName>
        <ecNumber evidence="3">2.4.1.258</ecNumber>
    </recommendedName>
</protein>
<proteinExistence type="predicted"/>
<dbReference type="PANTHER" id="PTHR12646:SF0">
    <property type="entry name" value="DOL-P-MAN:MAN(5)GLCNAC(2)-PP-DOL ALPHA-1,3-MANNOSYLTRANSFERASE"/>
    <property type="match status" value="1"/>
</dbReference>
<dbReference type="Pfam" id="PF05208">
    <property type="entry name" value="ALG3"/>
    <property type="match status" value="1"/>
</dbReference>
<dbReference type="InterPro" id="IPR007873">
    <property type="entry name" value="Glycosyltransferase_ALG3"/>
</dbReference>
<evidence type="ECO:0000256" key="10">
    <source>
        <dbReference type="ARBA" id="ARBA00049506"/>
    </source>
</evidence>
<evidence type="ECO:0000256" key="8">
    <source>
        <dbReference type="ARBA" id="ARBA00022989"/>
    </source>
</evidence>
<evidence type="ECO:0000256" key="6">
    <source>
        <dbReference type="ARBA" id="ARBA00022692"/>
    </source>
</evidence>
<keyword evidence="8 11" id="KW-1133">Transmembrane helix</keyword>
<dbReference type="PANTHER" id="PTHR12646">
    <property type="entry name" value="NOT56 - RELATED"/>
    <property type="match status" value="1"/>
</dbReference>
<comment type="subcellular location">
    <subcellularLocation>
        <location evidence="1">Endoplasmic reticulum membrane</location>
        <topology evidence="1">Multi-pass membrane protein</topology>
    </subcellularLocation>
</comment>
<sequence>MRAPPQHKLMEAARRWGARVTPLLVEWKHAHILAAVLLVWELVACVAILKRVPYTKIDWDAYMEEVAGPLDRNEWDYSELRGETGPLVYPAGFVYIYGALRLLGAADDVRAAQCVFVGVYVLTQALVMATYIRAAPKRMPAWTLLLLCVSKRMHSLYVLRLFNDCWAMLLLYASVWSFACNRWAIGCGIYSLAVSVKMNIFLFAPGLLFLLIEACGVYGAARHISLCALIQLALGAPFLYTNPVAYLTRAFGGFGDLNQQWSVNWKFVPAACFHSRGFVLALLALHLGALGWLAWRRWPQAGGMTSRRPLEAEHVLTVLLTSNFAGVAFSRSLHFQFYTWYWHAVPFLLWRAPRFPLLLKLATFVLLEYAWSYGLDRATGSSTAVSSCMLQLAHVLLLIAIWSSPQNQAQRMADKVM</sequence>
<evidence type="ECO:0000256" key="3">
    <source>
        <dbReference type="ARBA" id="ARBA00011964"/>
    </source>
</evidence>
<feature type="transmembrane region" description="Helical" evidence="11">
    <location>
        <begin position="30"/>
        <end position="49"/>
    </location>
</feature>
<comment type="catalytic activity">
    <reaction evidence="10">
        <text>an alpha-D-Man-(1-&gt;2)-alpha-D-Man-(1-&gt;2)-alpha-D-Man-(1-&gt;3)-[alpha-D-Man-(1-&gt;6)]-beta-D-Man-(1-&gt;4)-beta-D-GlcNAc-(1-&gt;4)-alpha-D-GlcNAc-diphospho-di-trans,poly-cis-dolichol + a di-trans,poly-cis-dolichyl beta-D-mannosyl phosphate = an alpha-D-Man-(1-&gt;2)-alpha-D-Man-(1-&gt;2)-alpha-D-Man-(1-&gt;3)-[alpha-D-Man-(1-&gt;3)-alpha-D-Man-(1-&gt;6)]-beta-D-Man-(1-&gt;4)-beta-D-GlcNAc-(1-&gt;4)-alpha-D-GlcNAc-diphospho-di-trans,poly-cis-dolichol + a di-trans,poly-cis-dolichyl phosphate + H(+)</text>
        <dbReference type="Rhea" id="RHEA:29527"/>
        <dbReference type="Rhea" id="RHEA-COMP:19498"/>
        <dbReference type="Rhea" id="RHEA-COMP:19501"/>
        <dbReference type="Rhea" id="RHEA-COMP:19516"/>
        <dbReference type="Rhea" id="RHEA-COMP:19517"/>
        <dbReference type="ChEBI" id="CHEBI:15378"/>
        <dbReference type="ChEBI" id="CHEBI:57683"/>
        <dbReference type="ChEBI" id="CHEBI:58211"/>
        <dbReference type="ChEBI" id="CHEBI:132515"/>
        <dbReference type="ChEBI" id="CHEBI:132516"/>
        <dbReference type="EC" id="2.4.1.258"/>
    </reaction>
    <physiologicalReaction direction="left-to-right" evidence="10">
        <dbReference type="Rhea" id="RHEA:29528"/>
    </physiologicalReaction>
</comment>
<feature type="transmembrane region" description="Helical" evidence="11">
    <location>
        <begin position="267"/>
        <end position="295"/>
    </location>
</feature>
<dbReference type="GO" id="GO:0005789">
    <property type="term" value="C:endoplasmic reticulum membrane"/>
    <property type="evidence" value="ECO:0007669"/>
    <property type="project" value="UniProtKB-SubCell"/>
</dbReference>
<keyword evidence="6 11" id="KW-0812">Transmembrane</keyword>
<gene>
    <name evidence="12" type="ORF">AB1Y20_003866</name>
</gene>
<feature type="transmembrane region" description="Helical" evidence="11">
    <location>
        <begin position="199"/>
        <end position="219"/>
    </location>
</feature>
<evidence type="ECO:0000313" key="13">
    <source>
        <dbReference type="Proteomes" id="UP001515480"/>
    </source>
</evidence>
<evidence type="ECO:0000256" key="11">
    <source>
        <dbReference type="SAM" id="Phobius"/>
    </source>
</evidence>
<keyword evidence="5" id="KW-0808">Transferase</keyword>
<dbReference type="EMBL" id="JBGBPQ010000012">
    <property type="protein sequence ID" value="KAL1514780.1"/>
    <property type="molecule type" value="Genomic_DNA"/>
</dbReference>
<keyword evidence="4" id="KW-0328">Glycosyltransferase</keyword>
<evidence type="ECO:0000256" key="2">
    <source>
        <dbReference type="ARBA" id="ARBA00004922"/>
    </source>
</evidence>
<evidence type="ECO:0000256" key="9">
    <source>
        <dbReference type="ARBA" id="ARBA00023136"/>
    </source>
</evidence>
<keyword evidence="9 11" id="KW-0472">Membrane</keyword>
<reference evidence="12 13" key="1">
    <citation type="journal article" date="2024" name="Science">
        <title>Giant polyketide synthase enzymes in the biosynthesis of giant marine polyether toxins.</title>
        <authorList>
            <person name="Fallon T.R."/>
            <person name="Shende V.V."/>
            <person name="Wierzbicki I.H."/>
            <person name="Pendleton A.L."/>
            <person name="Watervoot N.F."/>
            <person name="Auber R.P."/>
            <person name="Gonzalez D.J."/>
            <person name="Wisecaver J.H."/>
            <person name="Moore B.S."/>
        </authorList>
    </citation>
    <scope>NUCLEOTIDE SEQUENCE [LARGE SCALE GENOMIC DNA]</scope>
    <source>
        <strain evidence="12 13">12B1</strain>
    </source>
</reference>
<keyword evidence="13" id="KW-1185">Reference proteome</keyword>